<dbReference type="Proteomes" id="UP000595437">
    <property type="component" value="Chromosome 14"/>
</dbReference>
<sequence>MRSLSTEEASGLSPADVLGALSSGPGGLSSSEASVRLSSFGLNEFRAGESQTLLSKYLDQFKNPFILLLLASAFVSLLMRQLDDAVSISVAILIVVTVGFVQEYRSEQTLQRLGALLPPSCHCIR</sequence>
<dbReference type="GO" id="GO:0005388">
    <property type="term" value="F:P-type calcium transporter activity"/>
    <property type="evidence" value="ECO:0007669"/>
    <property type="project" value="UniProtKB-EC"/>
</dbReference>
<feature type="transmembrane region" description="Helical" evidence="1">
    <location>
        <begin position="61"/>
        <end position="79"/>
    </location>
</feature>
<organism evidence="3 4">
    <name type="scientific">Caligus rogercresseyi</name>
    <name type="common">Sea louse</name>
    <dbReference type="NCBI Taxonomy" id="217165"/>
    <lineage>
        <taxon>Eukaryota</taxon>
        <taxon>Metazoa</taxon>
        <taxon>Ecdysozoa</taxon>
        <taxon>Arthropoda</taxon>
        <taxon>Crustacea</taxon>
        <taxon>Multicrustacea</taxon>
        <taxon>Hexanauplia</taxon>
        <taxon>Copepoda</taxon>
        <taxon>Siphonostomatoida</taxon>
        <taxon>Caligidae</taxon>
        <taxon>Caligus</taxon>
    </lineage>
</organism>
<dbReference type="SMART" id="SM00831">
    <property type="entry name" value="Cation_ATPase_N"/>
    <property type="match status" value="1"/>
</dbReference>
<feature type="domain" description="Cation-transporting P-type ATPase N-terminal" evidence="2">
    <location>
        <begin position="8"/>
        <end position="81"/>
    </location>
</feature>
<evidence type="ECO:0000313" key="3">
    <source>
        <dbReference type="EMBL" id="QQP38837.1"/>
    </source>
</evidence>
<dbReference type="PANTHER" id="PTHR42861">
    <property type="entry name" value="CALCIUM-TRANSPORTING ATPASE"/>
    <property type="match status" value="1"/>
</dbReference>
<evidence type="ECO:0000256" key="1">
    <source>
        <dbReference type="SAM" id="Phobius"/>
    </source>
</evidence>
<dbReference type="Gene3D" id="1.20.1110.10">
    <property type="entry name" value="Calcium-transporting ATPase, transmembrane domain"/>
    <property type="match status" value="1"/>
</dbReference>
<dbReference type="InterPro" id="IPR023298">
    <property type="entry name" value="ATPase_P-typ_TM_dom_sf"/>
</dbReference>
<evidence type="ECO:0000313" key="4">
    <source>
        <dbReference type="Proteomes" id="UP000595437"/>
    </source>
</evidence>
<feature type="transmembrane region" description="Helical" evidence="1">
    <location>
        <begin position="85"/>
        <end position="102"/>
    </location>
</feature>
<dbReference type="AlphaFoldDB" id="A0A7T8GW12"/>
<protein>
    <submittedName>
        <fullName evidence="3">Calcium-transporting ATPase</fullName>
    </submittedName>
</protein>
<keyword evidence="4" id="KW-1185">Reference proteome</keyword>
<proteinExistence type="predicted"/>
<dbReference type="Gene3D" id="2.70.150.10">
    <property type="entry name" value="Calcium-transporting ATPase, cytoplasmic transduction domain A"/>
    <property type="match status" value="1"/>
</dbReference>
<dbReference type="SUPFAM" id="SSF81665">
    <property type="entry name" value="Calcium ATPase, transmembrane domain M"/>
    <property type="match status" value="1"/>
</dbReference>
<dbReference type="EMBL" id="CP045903">
    <property type="protein sequence ID" value="QQP38837.1"/>
    <property type="molecule type" value="Genomic_DNA"/>
</dbReference>
<reference evidence="4" key="1">
    <citation type="submission" date="2021-01" db="EMBL/GenBank/DDBJ databases">
        <title>Caligus Genome Assembly.</title>
        <authorList>
            <person name="Gallardo-Escarate C."/>
        </authorList>
    </citation>
    <scope>NUCLEOTIDE SEQUENCE [LARGE SCALE GENOMIC DNA]</scope>
</reference>
<dbReference type="InterPro" id="IPR004014">
    <property type="entry name" value="ATPase_P-typ_cation-transptr_N"/>
</dbReference>
<evidence type="ECO:0000259" key="2">
    <source>
        <dbReference type="SMART" id="SM00831"/>
    </source>
</evidence>
<keyword evidence="1" id="KW-0812">Transmembrane</keyword>
<keyword evidence="1" id="KW-0472">Membrane</keyword>
<dbReference type="Pfam" id="PF00690">
    <property type="entry name" value="Cation_ATPase_N"/>
    <property type="match status" value="1"/>
</dbReference>
<accession>A0A7T8GW12</accession>
<gene>
    <name evidence="3" type="ORF">FKW44_019531</name>
</gene>
<keyword evidence="1" id="KW-1133">Transmembrane helix</keyword>
<name>A0A7T8GW12_CALRO</name>